<protein>
    <recommendedName>
        <fullName evidence="8">Zn(2)-C6 fungal-type domain-containing protein</fullName>
    </recommendedName>
</protein>
<evidence type="ECO:0000313" key="9">
    <source>
        <dbReference type="EMBL" id="EHK18850.1"/>
    </source>
</evidence>
<keyword evidence="6" id="KW-0539">Nucleus</keyword>
<dbReference type="OMA" id="HQNMLFL"/>
<dbReference type="Pfam" id="PF00172">
    <property type="entry name" value="Zn_clus"/>
    <property type="match status" value="1"/>
</dbReference>
<dbReference type="PRINTS" id="PR00755">
    <property type="entry name" value="AFLATOXINBRP"/>
</dbReference>
<feature type="compositionally biased region" description="Low complexity" evidence="7">
    <location>
        <begin position="762"/>
        <end position="774"/>
    </location>
</feature>
<dbReference type="Proteomes" id="UP000007115">
    <property type="component" value="Unassembled WGS sequence"/>
</dbReference>
<dbReference type="AlphaFoldDB" id="G9N3G6"/>
<proteinExistence type="predicted"/>
<sequence length="959" mass="106948">MARKSTPASNSITDDGNDDFGLLNQNRGDGTDLGGKTKDDSSSAPPAWSELKTKAGKDRKRLPLACIACRRKKIRCSGEKPACKHCMRSRIPCVYKVTTRKAAPRTDYMAMLDKRLKRMEERIIKILPKGEQETISSVPRAVVKPAIPGTGTMASNKASAKKRNADEAFGRDLEAWAKAPRPKLPEDHAAGTPESREAEENELLREGREALPPKDVQEHLTEVFFDNVYGQSYHLLHKPSYIRKLKNDTLPPVLVLSVCAIAARFTSSPKFNSATKQFMRGEEWASHARDICTKRYDWPNITILTCLLILGMHEFGTCHGGRAWALGGQAIRMAFALHLHKDLEYDPQSRNKKVKLSFIDREIRRRVMWACFMMDRFNSSGTDRPVFIKEETMKIPLPVAEKYFQFDMPARTEFLDGSVPECSVPEQDQVDNPRDNMGASAYTIRCVSIWGRIVTYLNQGGREQDPYPMWNKDSEYAKLVRATEELLRTLPDNLQCTREALDIHRAESTAKHLLYLHMAIQQNLLFLHQAAVSFSQDRVGEEAPEDFIPQASIKTFAAANKISDLIRDAEEVQCSIATPFAGYCAFSSATIHITGIFSGNPAMKATGEANSSVNVRFLRNMMKYWGMFHWMVENIRMQFRNALDAARAGGPNNGSTASSPILQYADWFNRYPHGVSDTDYMDPAIYRKKERGEDGALEQKPELQSIEEFFMAVGPTMNDKEGSRPGPSKRKGPLKKPTTNEQNAAAISGQHLHDRMRLAMHQHQQQQQQSRQPQKFSDALGVQTTNPTPFLSIPVSQPQNPTYPMMPLGPANAAQFTQNVPLQNFFSTDLLSMNMDQSIGMMNSLDKQISYGDFSMDTGNVMMNGSGSWGGMSGNNPQANNQIQSQQNMKSESMSGDDAQAQDQMGSNAMNPYVGQDASPGWFLSLEGGQDMGFGSVDPFANLFGSNGGMLMADHQGGM</sequence>
<dbReference type="HOGENOM" id="CLU_009768_0_0_1"/>
<feature type="region of interest" description="Disordered" evidence="7">
    <location>
        <begin position="716"/>
        <end position="743"/>
    </location>
</feature>
<dbReference type="Gene3D" id="4.10.240.10">
    <property type="entry name" value="Zn(2)-C6 fungal-type DNA-binding domain"/>
    <property type="match status" value="1"/>
</dbReference>
<dbReference type="SUPFAM" id="SSF57701">
    <property type="entry name" value="Zn2/Cys6 DNA-binding domain"/>
    <property type="match status" value="1"/>
</dbReference>
<evidence type="ECO:0000256" key="5">
    <source>
        <dbReference type="ARBA" id="ARBA00023163"/>
    </source>
</evidence>
<dbReference type="eggNOG" id="ENOG502QR2H">
    <property type="taxonomic scope" value="Eukaryota"/>
</dbReference>
<feature type="compositionally biased region" description="Polar residues" evidence="7">
    <location>
        <begin position="877"/>
        <end position="894"/>
    </location>
</feature>
<dbReference type="STRING" id="413071.G9N3G6"/>
<dbReference type="EMBL" id="ABDF02000085">
    <property type="protein sequence ID" value="EHK18850.1"/>
    <property type="molecule type" value="Genomic_DNA"/>
</dbReference>
<dbReference type="InterPro" id="IPR036864">
    <property type="entry name" value="Zn2-C6_fun-type_DNA-bd_sf"/>
</dbReference>
<feature type="compositionally biased region" description="Basic and acidic residues" evidence="7">
    <location>
        <begin position="183"/>
        <end position="204"/>
    </location>
</feature>
<dbReference type="GO" id="GO:0006351">
    <property type="term" value="P:DNA-templated transcription"/>
    <property type="evidence" value="ECO:0007669"/>
    <property type="project" value="InterPro"/>
</dbReference>
<dbReference type="GO" id="GO:0005634">
    <property type="term" value="C:nucleus"/>
    <property type="evidence" value="ECO:0007669"/>
    <property type="project" value="UniProtKB-SubCell"/>
</dbReference>
<feature type="region of interest" description="Disordered" evidence="7">
    <location>
        <begin position="180"/>
        <end position="204"/>
    </location>
</feature>
<evidence type="ECO:0000256" key="2">
    <source>
        <dbReference type="ARBA" id="ARBA00022723"/>
    </source>
</evidence>
<evidence type="ECO:0000256" key="4">
    <source>
        <dbReference type="ARBA" id="ARBA00023026"/>
    </source>
</evidence>
<dbReference type="PROSITE" id="PS00463">
    <property type="entry name" value="ZN2_CY6_FUNGAL_1"/>
    <property type="match status" value="1"/>
</dbReference>
<dbReference type="InterPro" id="IPR001138">
    <property type="entry name" value="Zn2Cys6_DnaBD"/>
</dbReference>
<dbReference type="InterPro" id="IPR007219">
    <property type="entry name" value="XnlR_reg_dom"/>
</dbReference>
<dbReference type="PANTHER" id="PTHR47338">
    <property type="entry name" value="ZN(II)2CYS6 TRANSCRIPTION FACTOR (EUROFUNG)-RELATED"/>
    <property type="match status" value="1"/>
</dbReference>
<feature type="region of interest" description="Disordered" evidence="7">
    <location>
        <begin position="870"/>
        <end position="905"/>
    </location>
</feature>
<feature type="region of interest" description="Disordered" evidence="7">
    <location>
        <begin position="759"/>
        <end position="782"/>
    </location>
</feature>
<keyword evidence="3" id="KW-0805">Transcription regulation</keyword>
<dbReference type="InParanoid" id="G9N3G6"/>
<keyword evidence="4" id="KW-0843">Virulence</keyword>
<evidence type="ECO:0000313" key="10">
    <source>
        <dbReference type="Proteomes" id="UP000007115"/>
    </source>
</evidence>
<dbReference type="GeneID" id="25794252"/>
<feature type="compositionally biased region" description="Polar residues" evidence="7">
    <location>
        <begin position="1"/>
        <end position="14"/>
    </location>
</feature>
<comment type="subcellular location">
    <subcellularLocation>
        <location evidence="1">Nucleus</location>
    </subcellularLocation>
</comment>
<dbReference type="Pfam" id="PF04082">
    <property type="entry name" value="Fungal_trans"/>
    <property type="match status" value="1"/>
</dbReference>
<evidence type="ECO:0000259" key="8">
    <source>
        <dbReference type="PROSITE" id="PS50048"/>
    </source>
</evidence>
<keyword evidence="2" id="KW-0479">Metal-binding</keyword>
<evidence type="ECO:0000256" key="1">
    <source>
        <dbReference type="ARBA" id="ARBA00004123"/>
    </source>
</evidence>
<name>G9N3G6_HYPVG</name>
<dbReference type="RefSeq" id="XP_013953047.1">
    <property type="nucleotide sequence ID" value="XM_014097572.1"/>
</dbReference>
<dbReference type="PANTHER" id="PTHR47338:SF27">
    <property type="entry name" value="ZN(II)2CYS6 TRANSCRIPTION FACTOR (EUROFUNG)"/>
    <property type="match status" value="1"/>
</dbReference>
<evidence type="ECO:0000256" key="3">
    <source>
        <dbReference type="ARBA" id="ARBA00023015"/>
    </source>
</evidence>
<organism evidence="9 10">
    <name type="scientific">Hypocrea virens (strain Gv29-8 / FGSC 10586)</name>
    <name type="common">Gliocladium virens</name>
    <name type="synonym">Trichoderma virens</name>
    <dbReference type="NCBI Taxonomy" id="413071"/>
    <lineage>
        <taxon>Eukaryota</taxon>
        <taxon>Fungi</taxon>
        <taxon>Dikarya</taxon>
        <taxon>Ascomycota</taxon>
        <taxon>Pezizomycotina</taxon>
        <taxon>Sordariomycetes</taxon>
        <taxon>Hypocreomycetidae</taxon>
        <taxon>Hypocreales</taxon>
        <taxon>Hypocreaceae</taxon>
        <taxon>Trichoderma</taxon>
    </lineage>
</organism>
<dbReference type="PROSITE" id="PS50048">
    <property type="entry name" value="ZN2_CY6_FUNGAL_2"/>
    <property type="match status" value="1"/>
</dbReference>
<dbReference type="GO" id="GO:0008270">
    <property type="term" value="F:zinc ion binding"/>
    <property type="evidence" value="ECO:0007669"/>
    <property type="project" value="InterPro"/>
</dbReference>
<feature type="domain" description="Zn(2)-C6 fungal-type" evidence="8">
    <location>
        <begin position="65"/>
        <end position="95"/>
    </location>
</feature>
<dbReference type="VEuPathDB" id="FungiDB:TRIVIDRAFT_43951"/>
<dbReference type="CDD" id="cd00067">
    <property type="entry name" value="GAL4"/>
    <property type="match status" value="1"/>
</dbReference>
<comment type="caution">
    <text evidence="9">The sequence shown here is derived from an EMBL/GenBank/DDBJ whole genome shotgun (WGS) entry which is preliminary data.</text>
</comment>
<dbReference type="SMART" id="SM00066">
    <property type="entry name" value="GAL4"/>
    <property type="match status" value="1"/>
</dbReference>
<evidence type="ECO:0000256" key="7">
    <source>
        <dbReference type="SAM" id="MobiDB-lite"/>
    </source>
</evidence>
<dbReference type="SMART" id="SM00906">
    <property type="entry name" value="Fungal_trans"/>
    <property type="match status" value="1"/>
</dbReference>
<reference evidence="9 10" key="1">
    <citation type="journal article" date="2011" name="Genome Biol.">
        <title>Comparative genome sequence analysis underscores mycoparasitism as the ancestral life style of Trichoderma.</title>
        <authorList>
            <person name="Kubicek C.P."/>
            <person name="Herrera-Estrella A."/>
            <person name="Seidl-Seiboth V."/>
            <person name="Martinez D.A."/>
            <person name="Druzhinina I.S."/>
            <person name="Thon M."/>
            <person name="Zeilinger S."/>
            <person name="Casas-Flores S."/>
            <person name="Horwitz B.A."/>
            <person name="Mukherjee P.K."/>
            <person name="Mukherjee M."/>
            <person name="Kredics L."/>
            <person name="Alcaraz L.D."/>
            <person name="Aerts A."/>
            <person name="Antal Z."/>
            <person name="Atanasova L."/>
            <person name="Cervantes-Badillo M.G."/>
            <person name="Challacombe J."/>
            <person name="Chertkov O."/>
            <person name="McCluskey K."/>
            <person name="Coulpier F."/>
            <person name="Deshpande N."/>
            <person name="von Doehren H."/>
            <person name="Ebbole D.J."/>
            <person name="Esquivel-Naranjo E.U."/>
            <person name="Fekete E."/>
            <person name="Flipphi M."/>
            <person name="Glaser F."/>
            <person name="Gomez-Rodriguez E.Y."/>
            <person name="Gruber S."/>
            <person name="Han C."/>
            <person name="Henrissat B."/>
            <person name="Hermosa R."/>
            <person name="Hernandez-Onate M."/>
            <person name="Karaffa L."/>
            <person name="Kosti I."/>
            <person name="Le Crom S."/>
            <person name="Lindquist E."/>
            <person name="Lucas S."/>
            <person name="Luebeck M."/>
            <person name="Luebeck P.S."/>
            <person name="Margeot A."/>
            <person name="Metz B."/>
            <person name="Misra M."/>
            <person name="Nevalainen H."/>
            <person name="Omann M."/>
            <person name="Packer N."/>
            <person name="Perrone G."/>
            <person name="Uresti-Rivera E.E."/>
            <person name="Salamov A."/>
            <person name="Schmoll M."/>
            <person name="Seiboth B."/>
            <person name="Shapiro H."/>
            <person name="Sukno S."/>
            <person name="Tamayo-Ramos J.A."/>
            <person name="Tisch D."/>
            <person name="Wiest A."/>
            <person name="Wilkinson H.H."/>
            <person name="Zhang M."/>
            <person name="Coutinho P.M."/>
            <person name="Kenerley C.M."/>
            <person name="Monte E."/>
            <person name="Baker S.E."/>
            <person name="Grigoriev I.V."/>
        </authorList>
    </citation>
    <scope>NUCLEOTIDE SEQUENCE [LARGE SCALE GENOMIC DNA]</scope>
    <source>
        <strain evidence="10">Gv29-8 / FGSC 10586</strain>
    </source>
</reference>
<dbReference type="GO" id="GO:0003677">
    <property type="term" value="F:DNA binding"/>
    <property type="evidence" value="ECO:0007669"/>
    <property type="project" value="InterPro"/>
</dbReference>
<dbReference type="CDD" id="cd12148">
    <property type="entry name" value="fungal_TF_MHR"/>
    <property type="match status" value="1"/>
</dbReference>
<evidence type="ECO:0000256" key="6">
    <source>
        <dbReference type="ARBA" id="ARBA00023242"/>
    </source>
</evidence>
<keyword evidence="10" id="KW-1185">Reference proteome</keyword>
<dbReference type="InterPro" id="IPR050815">
    <property type="entry name" value="TF_fung"/>
</dbReference>
<dbReference type="GO" id="GO:0000981">
    <property type="term" value="F:DNA-binding transcription factor activity, RNA polymerase II-specific"/>
    <property type="evidence" value="ECO:0007669"/>
    <property type="project" value="InterPro"/>
</dbReference>
<gene>
    <name evidence="9" type="ORF">TRIVIDRAFT_43951</name>
</gene>
<feature type="region of interest" description="Disordered" evidence="7">
    <location>
        <begin position="1"/>
        <end position="49"/>
    </location>
</feature>
<dbReference type="OrthoDB" id="39175at2759"/>
<keyword evidence="5" id="KW-0804">Transcription</keyword>
<accession>G9N3G6</accession>